<dbReference type="InterPro" id="IPR036196">
    <property type="entry name" value="Ptyr_pPase_sf"/>
</dbReference>
<evidence type="ECO:0000256" key="6">
    <source>
        <dbReference type="PIRSR" id="PIRSR617867-1"/>
    </source>
</evidence>
<dbReference type="AlphaFoldDB" id="W4VM28"/>
<dbReference type="FunFam" id="3.40.50.2300:FF:000113">
    <property type="entry name" value="Low molecular weight protein-tyrosine-phosphatase"/>
    <property type="match status" value="1"/>
</dbReference>
<feature type="active site" description="Nucleophile" evidence="6">
    <location>
        <position position="8"/>
    </location>
</feature>
<comment type="caution">
    <text evidence="8">The sequence shown here is derived from an EMBL/GenBank/DDBJ whole genome shotgun (WGS) entry which is preliminary data.</text>
</comment>
<accession>W4VM28</accession>
<feature type="domain" description="Phosphotyrosine protein phosphatase I" evidence="7">
    <location>
        <begin position="2"/>
        <end position="149"/>
    </location>
</feature>
<comment type="catalytic activity">
    <reaction evidence="5">
        <text>O-phospho-L-tyrosyl-[protein] + H2O = L-tyrosyl-[protein] + phosphate</text>
        <dbReference type="Rhea" id="RHEA:10684"/>
        <dbReference type="Rhea" id="RHEA-COMP:10136"/>
        <dbReference type="Rhea" id="RHEA-COMP:20101"/>
        <dbReference type="ChEBI" id="CHEBI:15377"/>
        <dbReference type="ChEBI" id="CHEBI:43474"/>
        <dbReference type="ChEBI" id="CHEBI:46858"/>
        <dbReference type="ChEBI" id="CHEBI:61978"/>
        <dbReference type="EC" id="3.1.3.48"/>
    </reaction>
</comment>
<dbReference type="CDD" id="cd16343">
    <property type="entry name" value="LMWPTP"/>
    <property type="match status" value="1"/>
</dbReference>
<evidence type="ECO:0000256" key="5">
    <source>
        <dbReference type="ARBA" id="ARBA00051722"/>
    </source>
</evidence>
<dbReference type="EC" id="3.1.3.48" evidence="2"/>
<dbReference type="Gene3D" id="3.40.50.2300">
    <property type="match status" value="1"/>
</dbReference>
<evidence type="ECO:0000256" key="3">
    <source>
        <dbReference type="ARBA" id="ARBA00022801"/>
    </source>
</evidence>
<dbReference type="Proteomes" id="UP000019102">
    <property type="component" value="Unassembled WGS sequence"/>
</dbReference>
<evidence type="ECO:0000313" key="8">
    <source>
        <dbReference type="EMBL" id="GAE94410.1"/>
    </source>
</evidence>
<protein>
    <recommendedName>
        <fullName evidence="2">protein-tyrosine-phosphatase</fullName>
        <ecNumber evidence="2">3.1.3.48</ecNumber>
    </recommendedName>
</protein>
<dbReference type="PANTHER" id="PTHR11717">
    <property type="entry name" value="LOW MOLECULAR WEIGHT PROTEIN TYROSINE PHOSPHATASE"/>
    <property type="match status" value="1"/>
</dbReference>
<evidence type="ECO:0000313" key="9">
    <source>
        <dbReference type="Proteomes" id="UP000019102"/>
    </source>
</evidence>
<evidence type="ECO:0000259" key="7">
    <source>
        <dbReference type="SMART" id="SM00226"/>
    </source>
</evidence>
<dbReference type="PANTHER" id="PTHR11717:SF7">
    <property type="entry name" value="LOW MOLECULAR WEIGHT PHOSPHOTYROSINE PROTEIN PHOSPHATASE"/>
    <property type="match status" value="1"/>
</dbReference>
<keyword evidence="4" id="KW-0904">Protein phosphatase</keyword>
<dbReference type="InterPro" id="IPR050438">
    <property type="entry name" value="LMW_PTPase"/>
</dbReference>
<organism evidence="8 9">
    <name type="scientific">Gracilibacillus boraciitolerans JCM 21714</name>
    <dbReference type="NCBI Taxonomy" id="1298598"/>
    <lineage>
        <taxon>Bacteria</taxon>
        <taxon>Bacillati</taxon>
        <taxon>Bacillota</taxon>
        <taxon>Bacilli</taxon>
        <taxon>Bacillales</taxon>
        <taxon>Bacillaceae</taxon>
        <taxon>Gracilibacillus</taxon>
    </lineage>
</organism>
<dbReference type="RefSeq" id="WP_035724949.1">
    <property type="nucleotide sequence ID" value="NZ_BAVS01000024.1"/>
</dbReference>
<dbReference type="PRINTS" id="PR00719">
    <property type="entry name" value="LMWPTPASE"/>
</dbReference>
<dbReference type="STRING" id="1298598.JCM21714_3565"/>
<keyword evidence="9" id="KW-1185">Reference proteome</keyword>
<evidence type="ECO:0000256" key="2">
    <source>
        <dbReference type="ARBA" id="ARBA00013064"/>
    </source>
</evidence>
<dbReference type="OrthoDB" id="9784339at2"/>
<dbReference type="InterPro" id="IPR023485">
    <property type="entry name" value="Ptyr_pPase"/>
</dbReference>
<keyword evidence="3" id="KW-0378">Hydrolase</keyword>
<proteinExistence type="inferred from homology"/>
<reference evidence="8 9" key="1">
    <citation type="journal article" date="2014" name="Genome Announc.">
        <title>Draft Genome Sequence of the Boron-Tolerant and Moderately Halotolerant Bacterium Gracilibacillus boraciitolerans JCM 21714T.</title>
        <authorList>
            <person name="Ahmed I."/>
            <person name="Oshima K."/>
            <person name="Suda W."/>
            <person name="Kitamura K."/>
            <person name="Iida T."/>
            <person name="Ohmori Y."/>
            <person name="Fujiwara T."/>
            <person name="Hattori M."/>
            <person name="Ohkuma M."/>
        </authorList>
    </citation>
    <scope>NUCLEOTIDE SEQUENCE [LARGE SCALE GENOMIC DNA]</scope>
    <source>
        <strain evidence="8 9">JCM 21714</strain>
    </source>
</reference>
<dbReference type="Pfam" id="PF01451">
    <property type="entry name" value="LMWPc"/>
    <property type="match status" value="1"/>
</dbReference>
<dbReference type="GO" id="GO:0004725">
    <property type="term" value="F:protein tyrosine phosphatase activity"/>
    <property type="evidence" value="ECO:0007669"/>
    <property type="project" value="UniProtKB-EC"/>
</dbReference>
<sequence>MIKVLFICLGNICRSPMAEAVFRQIVREKGQENIFVIDSAGIGNWHIGNPPHEGTRRKLDEMEISYQGQLARQLKEEDMKDFDYVIAMDQQNMDDLQQFSSISSKVTIRKLMDFVERPKEQNVPDPYFTKNFDYTFDLVREGCEHLYDYIEKQHEL</sequence>
<dbReference type="SUPFAM" id="SSF52788">
    <property type="entry name" value="Phosphotyrosine protein phosphatases I"/>
    <property type="match status" value="1"/>
</dbReference>
<name>W4VM28_9BACI</name>
<feature type="active site" description="Proton donor" evidence="6">
    <location>
        <position position="125"/>
    </location>
</feature>
<dbReference type="EMBL" id="BAVS01000024">
    <property type="protein sequence ID" value="GAE94410.1"/>
    <property type="molecule type" value="Genomic_DNA"/>
</dbReference>
<dbReference type="InterPro" id="IPR017867">
    <property type="entry name" value="Tyr_phospatase_low_mol_wt"/>
</dbReference>
<evidence type="ECO:0000256" key="4">
    <source>
        <dbReference type="ARBA" id="ARBA00022912"/>
    </source>
</evidence>
<dbReference type="SMART" id="SM00226">
    <property type="entry name" value="LMWPc"/>
    <property type="match status" value="1"/>
</dbReference>
<dbReference type="eggNOG" id="COG0394">
    <property type="taxonomic scope" value="Bacteria"/>
</dbReference>
<comment type="similarity">
    <text evidence="1">Belongs to the low molecular weight phosphotyrosine protein phosphatase family.</text>
</comment>
<evidence type="ECO:0000256" key="1">
    <source>
        <dbReference type="ARBA" id="ARBA00011063"/>
    </source>
</evidence>
<gene>
    <name evidence="8" type="ORF">JCM21714_3565</name>
</gene>
<feature type="active site" evidence="6">
    <location>
        <position position="14"/>
    </location>
</feature>